<evidence type="ECO:0000313" key="1">
    <source>
        <dbReference type="EMBL" id="MDR8524435.1"/>
    </source>
</evidence>
<protein>
    <submittedName>
        <fullName evidence="1">Four helix bundle protein</fullName>
    </submittedName>
</protein>
<dbReference type="InterPro" id="IPR012657">
    <property type="entry name" value="23S_rRNA-intervening_sequence"/>
</dbReference>
<evidence type="ECO:0000313" key="2">
    <source>
        <dbReference type="EMBL" id="MDW4822517.1"/>
    </source>
</evidence>
<evidence type="ECO:0000313" key="3">
    <source>
        <dbReference type="Proteomes" id="UP001259340"/>
    </source>
</evidence>
<dbReference type="InterPro" id="IPR036583">
    <property type="entry name" value="23S_rRNA_IVS_sf"/>
</dbReference>
<accession>A0AAW8NPZ4</accession>
<dbReference type="PANTHER" id="PTHR38471">
    <property type="entry name" value="FOUR HELIX BUNDLE PROTEIN"/>
    <property type="match status" value="1"/>
</dbReference>
<dbReference type="NCBIfam" id="TIGR02436">
    <property type="entry name" value="four helix bundle protein"/>
    <property type="match status" value="1"/>
</dbReference>
<reference evidence="1" key="2">
    <citation type="submission" date="2022-11" db="EMBL/GenBank/DDBJ databases">
        <title>Prophages regulate Shewanella fidelis motility and biofilm formation: implications for gut colonization dynamics in Ciona robusta.</title>
        <authorList>
            <person name="Natarajan O."/>
            <person name="Gibboney S.L."/>
            <person name="Young M.N."/>
            <person name="Lim S.J."/>
            <person name="Pluta N."/>
            <person name="Atkinson C.G.F."/>
            <person name="Leigh B.A."/>
            <person name="Liberti A."/>
            <person name="Kees E."/>
            <person name="Breitbart M."/>
            <person name="Gralnick J."/>
            <person name="Dishaw L.J."/>
        </authorList>
    </citation>
    <scope>NUCLEOTIDE SEQUENCE</scope>
    <source>
        <strain evidence="1">3313</strain>
    </source>
</reference>
<dbReference type="Gene3D" id="1.20.1440.60">
    <property type="entry name" value="23S rRNA-intervening sequence"/>
    <property type="match status" value="1"/>
</dbReference>
<sequence>MNLFAFQHLDVWKRACCLACDIYTELATCRDFGLKDQMTRAAVSIASNIAEGEERESKAESARFLYFAKGSSGELATQIYIAIEIGVIEKQNGFKLIKEAREISAMLGALIKIRKGSVRESAAEYNIKPNI</sequence>
<dbReference type="CDD" id="cd16377">
    <property type="entry name" value="23S_rRNA_IVP_like"/>
    <property type="match status" value="1"/>
</dbReference>
<organism evidence="1 3">
    <name type="scientific">Shewanella fidelis</name>
    <dbReference type="NCBI Taxonomy" id="173509"/>
    <lineage>
        <taxon>Bacteria</taxon>
        <taxon>Pseudomonadati</taxon>
        <taxon>Pseudomonadota</taxon>
        <taxon>Gammaproteobacteria</taxon>
        <taxon>Alteromonadales</taxon>
        <taxon>Shewanellaceae</taxon>
        <taxon>Shewanella</taxon>
    </lineage>
</organism>
<evidence type="ECO:0000313" key="4">
    <source>
        <dbReference type="Proteomes" id="UP001271263"/>
    </source>
</evidence>
<keyword evidence="4" id="KW-1185">Reference proteome</keyword>
<comment type="caution">
    <text evidence="1">The sequence shown here is derived from an EMBL/GenBank/DDBJ whole genome shotgun (WGS) entry which is preliminary data.</text>
</comment>
<dbReference type="PANTHER" id="PTHR38471:SF2">
    <property type="entry name" value="FOUR HELIX BUNDLE PROTEIN"/>
    <property type="match status" value="1"/>
</dbReference>
<dbReference type="EMBL" id="JAPMLD010000001">
    <property type="protein sequence ID" value="MDW4822517.1"/>
    <property type="molecule type" value="Genomic_DNA"/>
</dbReference>
<dbReference type="Proteomes" id="UP001259340">
    <property type="component" value="Unassembled WGS sequence"/>
</dbReference>
<dbReference type="Proteomes" id="UP001271263">
    <property type="component" value="Unassembled WGS sequence"/>
</dbReference>
<dbReference type="Pfam" id="PF05635">
    <property type="entry name" value="23S_rRNA_IVP"/>
    <property type="match status" value="1"/>
</dbReference>
<dbReference type="NCBIfam" id="NF008912">
    <property type="entry name" value="PRK12275.1-6"/>
    <property type="match status" value="1"/>
</dbReference>
<dbReference type="AlphaFoldDB" id="A0AAW8NPZ4"/>
<gene>
    <name evidence="1" type="ORF">OS133_12445</name>
    <name evidence="2" type="ORF">OS134_00305</name>
</gene>
<reference evidence="2 4" key="1">
    <citation type="journal article" date="2022" name="bioRxiv">
        <title>Prophages regulate Shewanella fidelis 3313 motility and biofilm formation: implications for gut colonization dynamics in Ciona robusta.</title>
        <authorList>
            <person name="Natarajan O."/>
            <person name="Gibboney S.L."/>
            <person name="Young M.N."/>
            <person name="Lim S.J."/>
            <person name="Pluta N."/>
            <person name="Atkinson C.G."/>
            <person name="Leigh B.A."/>
            <person name="Liberti A."/>
            <person name="Kees E.D."/>
            <person name="Breitbart M."/>
            <person name="Gralnick J.A."/>
            <person name="Dishaw L.J."/>
        </authorList>
    </citation>
    <scope>NUCLEOTIDE SEQUENCE [LARGE SCALE GENOMIC DNA]</scope>
    <source>
        <strain evidence="2 4">JG4066</strain>
    </source>
</reference>
<proteinExistence type="predicted"/>
<name>A0AAW8NPZ4_9GAMM</name>
<dbReference type="SUPFAM" id="SSF158446">
    <property type="entry name" value="IVS-encoded protein-like"/>
    <property type="match status" value="1"/>
</dbReference>
<dbReference type="EMBL" id="JAPMLE010000001">
    <property type="protein sequence ID" value="MDR8524435.1"/>
    <property type="molecule type" value="Genomic_DNA"/>
</dbReference>
<dbReference type="RefSeq" id="WP_310655040.1">
    <property type="nucleotide sequence ID" value="NZ_JAPMLA010000008.1"/>
</dbReference>